<sequence>ASEIIPNFLYLGDFQNGSEMSQLQALGITHIIDATNEHYSEETAKELSINYLPIDIWDIEKADISQYFESTNEFIQSAKDQNGKLLCHCRAGWSRSPSIVLAYLISSRFSASLKEALIWTVSQRPFVCPNNGFRDQLRCYETKILGAQS</sequence>
<evidence type="ECO:0000256" key="4">
    <source>
        <dbReference type="ARBA" id="ARBA00022912"/>
    </source>
</evidence>
<dbReference type="Proteomes" id="UP000006671">
    <property type="component" value="Unassembled WGS sequence"/>
</dbReference>
<reference evidence="7 8" key="1">
    <citation type="journal article" date="2010" name="Cell">
        <title>The genome of Naegleria gruberi illuminates early eukaryotic versatility.</title>
        <authorList>
            <person name="Fritz-Laylin L.K."/>
            <person name="Prochnik S.E."/>
            <person name="Ginger M.L."/>
            <person name="Dacks J.B."/>
            <person name="Carpenter M.L."/>
            <person name="Field M.C."/>
            <person name="Kuo A."/>
            <person name="Paredez A."/>
            <person name="Chapman J."/>
            <person name="Pham J."/>
            <person name="Shu S."/>
            <person name="Neupane R."/>
            <person name="Cipriano M."/>
            <person name="Mancuso J."/>
            <person name="Tu H."/>
            <person name="Salamov A."/>
            <person name="Lindquist E."/>
            <person name="Shapiro H."/>
            <person name="Lucas S."/>
            <person name="Grigoriev I.V."/>
            <person name="Cande W.Z."/>
            <person name="Fulton C."/>
            <person name="Rokhsar D.S."/>
            <person name="Dawson S.C."/>
        </authorList>
    </citation>
    <scope>NUCLEOTIDE SEQUENCE [LARGE SCALE GENOMIC DNA]</scope>
    <source>
        <strain evidence="7 8">NEG-M</strain>
    </source>
</reference>
<comment type="similarity">
    <text evidence="1">Belongs to the protein-tyrosine phosphatase family. Non-receptor class dual specificity subfamily.</text>
</comment>
<evidence type="ECO:0000313" key="7">
    <source>
        <dbReference type="EMBL" id="EFC47604.1"/>
    </source>
</evidence>
<dbReference type="PANTHER" id="PTHR10159:SF519">
    <property type="entry name" value="DUAL SPECIFICITY PROTEIN PHOSPHATASE MPK3"/>
    <property type="match status" value="1"/>
</dbReference>
<protein>
    <recommendedName>
        <fullName evidence="2">protein-tyrosine-phosphatase</fullName>
        <ecNumber evidence="2">3.1.3.48</ecNumber>
    </recommendedName>
</protein>
<dbReference type="OrthoDB" id="2017893at2759"/>
<organism evidence="8">
    <name type="scientific">Naegleria gruberi</name>
    <name type="common">Amoeba</name>
    <dbReference type="NCBI Taxonomy" id="5762"/>
    <lineage>
        <taxon>Eukaryota</taxon>
        <taxon>Discoba</taxon>
        <taxon>Heterolobosea</taxon>
        <taxon>Tetramitia</taxon>
        <taxon>Eutetramitia</taxon>
        <taxon>Vahlkampfiidae</taxon>
        <taxon>Naegleria</taxon>
    </lineage>
</organism>
<dbReference type="Pfam" id="PF00782">
    <property type="entry name" value="DSPc"/>
    <property type="match status" value="1"/>
</dbReference>
<feature type="domain" description="Tyrosine specific protein phosphatases" evidence="6">
    <location>
        <begin position="65"/>
        <end position="125"/>
    </location>
</feature>
<evidence type="ECO:0000313" key="8">
    <source>
        <dbReference type="Proteomes" id="UP000006671"/>
    </source>
</evidence>
<dbReference type="GO" id="GO:0043409">
    <property type="term" value="P:negative regulation of MAPK cascade"/>
    <property type="evidence" value="ECO:0007669"/>
    <property type="project" value="TreeGrafter"/>
</dbReference>
<dbReference type="InterPro" id="IPR000387">
    <property type="entry name" value="Tyr_Pase_dom"/>
</dbReference>
<dbReference type="PRINTS" id="PR01908">
    <property type="entry name" value="ADSPHPHTASE"/>
</dbReference>
<dbReference type="InterPro" id="IPR020422">
    <property type="entry name" value="TYR_PHOSPHATASE_DUAL_dom"/>
</dbReference>
<proteinExistence type="inferred from homology"/>
<dbReference type="RefSeq" id="XP_002680348.1">
    <property type="nucleotide sequence ID" value="XM_002680302.1"/>
</dbReference>
<dbReference type="AlphaFoldDB" id="D2V6M4"/>
<dbReference type="KEGG" id="ngr:NAEGRDRAFT_4224"/>
<dbReference type="STRING" id="5762.D2V6M4"/>
<evidence type="ECO:0000259" key="5">
    <source>
        <dbReference type="PROSITE" id="PS50054"/>
    </source>
</evidence>
<dbReference type="SUPFAM" id="SSF52799">
    <property type="entry name" value="(Phosphotyrosine protein) phosphatases II"/>
    <property type="match status" value="1"/>
</dbReference>
<dbReference type="SMART" id="SM00195">
    <property type="entry name" value="DSPc"/>
    <property type="match status" value="1"/>
</dbReference>
<keyword evidence="8" id="KW-1185">Reference proteome</keyword>
<dbReference type="PROSITE" id="PS50056">
    <property type="entry name" value="TYR_PHOSPHATASE_2"/>
    <property type="match status" value="1"/>
</dbReference>
<dbReference type="PROSITE" id="PS50054">
    <property type="entry name" value="TYR_PHOSPHATASE_DUAL"/>
    <property type="match status" value="1"/>
</dbReference>
<gene>
    <name evidence="7" type="ORF">NAEGRDRAFT_4224</name>
</gene>
<dbReference type="InParanoid" id="D2V6M4"/>
<dbReference type="OMA" id="CAYLMWK"/>
<dbReference type="InterPro" id="IPR029021">
    <property type="entry name" value="Prot-tyrosine_phosphatase-like"/>
</dbReference>
<dbReference type="InterPro" id="IPR000340">
    <property type="entry name" value="Dual-sp_phosphatase_cat-dom"/>
</dbReference>
<feature type="non-terminal residue" evidence="7">
    <location>
        <position position="1"/>
    </location>
</feature>
<feature type="domain" description="Tyrosine-protein phosphatase" evidence="5">
    <location>
        <begin position="1"/>
        <end position="146"/>
    </location>
</feature>
<evidence type="ECO:0000256" key="1">
    <source>
        <dbReference type="ARBA" id="ARBA00008601"/>
    </source>
</evidence>
<keyword evidence="3" id="KW-0378">Hydrolase</keyword>
<keyword evidence="4" id="KW-0904">Protein phosphatase</keyword>
<evidence type="ECO:0000259" key="6">
    <source>
        <dbReference type="PROSITE" id="PS50056"/>
    </source>
</evidence>
<evidence type="ECO:0000256" key="2">
    <source>
        <dbReference type="ARBA" id="ARBA00013064"/>
    </source>
</evidence>
<name>D2V6M4_NAEGR</name>
<dbReference type="EC" id="3.1.3.48" evidence="2"/>
<dbReference type="GO" id="GO:0005737">
    <property type="term" value="C:cytoplasm"/>
    <property type="evidence" value="ECO:0007669"/>
    <property type="project" value="TreeGrafter"/>
</dbReference>
<accession>D2V6M4</accession>
<dbReference type="VEuPathDB" id="AmoebaDB:NAEGRDRAFT_4224"/>
<dbReference type="GO" id="GO:0004725">
    <property type="term" value="F:protein tyrosine phosphatase activity"/>
    <property type="evidence" value="ECO:0007669"/>
    <property type="project" value="UniProtKB-EC"/>
</dbReference>
<dbReference type="PANTHER" id="PTHR10159">
    <property type="entry name" value="DUAL SPECIFICITY PROTEIN PHOSPHATASE"/>
    <property type="match status" value="1"/>
</dbReference>
<dbReference type="Gene3D" id="3.90.190.10">
    <property type="entry name" value="Protein tyrosine phosphatase superfamily"/>
    <property type="match status" value="1"/>
</dbReference>
<dbReference type="GeneID" id="8849098"/>
<dbReference type="EMBL" id="GG738854">
    <property type="protein sequence ID" value="EFC47604.1"/>
    <property type="molecule type" value="Genomic_DNA"/>
</dbReference>
<dbReference type="eggNOG" id="KOG1716">
    <property type="taxonomic scope" value="Eukaryota"/>
</dbReference>
<evidence type="ECO:0000256" key="3">
    <source>
        <dbReference type="ARBA" id="ARBA00022801"/>
    </source>
</evidence>
<dbReference type="CDD" id="cd14498">
    <property type="entry name" value="DSP"/>
    <property type="match status" value="1"/>
</dbReference>
<feature type="non-terminal residue" evidence="7">
    <location>
        <position position="149"/>
    </location>
</feature>